<keyword evidence="7 10" id="KW-0472">Membrane</keyword>
<evidence type="ECO:0000256" key="8">
    <source>
        <dbReference type="ARBA" id="ARBA00023170"/>
    </source>
</evidence>
<keyword evidence="14" id="KW-1185">Reference proteome</keyword>
<dbReference type="SUPFAM" id="SSF56112">
    <property type="entry name" value="Protein kinase-like (PK-like)"/>
    <property type="match status" value="1"/>
</dbReference>
<dbReference type="GO" id="GO:0004672">
    <property type="term" value="F:protein kinase activity"/>
    <property type="evidence" value="ECO:0007669"/>
    <property type="project" value="InterPro"/>
</dbReference>
<proteinExistence type="predicted"/>
<dbReference type="GO" id="GO:0016020">
    <property type="term" value="C:membrane"/>
    <property type="evidence" value="ECO:0007669"/>
    <property type="project" value="UniProtKB-SubCell"/>
</dbReference>
<dbReference type="InterPro" id="IPR001611">
    <property type="entry name" value="Leu-rich_rpt"/>
</dbReference>
<keyword evidence="4 11" id="KW-0732">Signal</keyword>
<evidence type="ECO:0000256" key="4">
    <source>
        <dbReference type="ARBA" id="ARBA00022729"/>
    </source>
</evidence>
<keyword evidence="8" id="KW-0675">Receptor</keyword>
<accession>A0A8X8VZA1</accession>
<dbReference type="Gene3D" id="3.80.10.10">
    <property type="entry name" value="Ribonuclease Inhibitor"/>
    <property type="match status" value="1"/>
</dbReference>
<dbReference type="SUPFAM" id="SSF52058">
    <property type="entry name" value="L domain-like"/>
    <property type="match status" value="1"/>
</dbReference>
<reference evidence="13" key="2">
    <citation type="submission" date="2020-08" db="EMBL/GenBank/DDBJ databases">
        <title>Plant Genome Project.</title>
        <authorList>
            <person name="Zhang R.-G."/>
        </authorList>
    </citation>
    <scope>NUCLEOTIDE SEQUENCE</scope>
    <source>
        <strain evidence="13">Huo1</strain>
        <tissue evidence="13">Leaf</tissue>
    </source>
</reference>
<dbReference type="InterPro" id="IPR001245">
    <property type="entry name" value="Ser-Thr/Tyr_kinase_cat_dom"/>
</dbReference>
<evidence type="ECO:0000256" key="7">
    <source>
        <dbReference type="ARBA" id="ARBA00023136"/>
    </source>
</evidence>
<feature type="compositionally biased region" description="Pro residues" evidence="9">
    <location>
        <begin position="303"/>
        <end position="316"/>
    </location>
</feature>
<dbReference type="InterPro" id="IPR011009">
    <property type="entry name" value="Kinase-like_dom_sf"/>
</dbReference>
<feature type="signal peptide" evidence="11">
    <location>
        <begin position="1"/>
        <end position="26"/>
    </location>
</feature>
<feature type="domain" description="Protein kinase" evidence="12">
    <location>
        <begin position="461"/>
        <end position="739"/>
    </location>
</feature>
<dbReference type="Pfam" id="PF13855">
    <property type="entry name" value="LRR_8"/>
    <property type="match status" value="1"/>
</dbReference>
<reference evidence="13" key="1">
    <citation type="submission" date="2018-01" db="EMBL/GenBank/DDBJ databases">
        <authorList>
            <person name="Mao J.F."/>
        </authorList>
    </citation>
    <scope>NUCLEOTIDE SEQUENCE</scope>
    <source>
        <strain evidence="13">Huo1</strain>
        <tissue evidence="13">Leaf</tissue>
    </source>
</reference>
<evidence type="ECO:0000256" key="1">
    <source>
        <dbReference type="ARBA" id="ARBA00004370"/>
    </source>
</evidence>
<evidence type="ECO:0000256" key="11">
    <source>
        <dbReference type="SAM" id="SignalP"/>
    </source>
</evidence>
<gene>
    <name evidence="13" type="ORF">SASPL_153883</name>
</gene>
<dbReference type="InterPro" id="IPR046959">
    <property type="entry name" value="PRK1-6/SRF4-like"/>
</dbReference>
<dbReference type="AlphaFoldDB" id="A0A8X8VZA1"/>
<name>A0A8X8VZA1_SALSN</name>
<sequence>MERRPAASFLIELAVVAAVIFNSCAAVGGTTDPGDEYSNVVVNILEPSAGALEWTENDLTAGIQITQFYLIDCFEDAELNVFLQCPAQGLQVLYTSLNSSSQLTGWKSSGGDPCGESWKGITCQGSSIVSIQISGLGLTGTMGYLLNNLVSLKTLDLSNNNIHDSIPYQLPPNLTTLNLAANNLSGNIPYSISTMGSLNYVNISRNVLSQAVGDMFANHSDLATLDISFNNFTGDLPLSFASLTNLSTLQVQSNQLTGSLNTIVDLPLTNLNVANNHFSGWIPQELISIPNFVYDGNTFANGPAPPPPPYTTPPPGRSRNNSRKAPPAGHTPQSNTPNISHDESKNVSKVGLIVGIVLGSLFAVGFFLLALFLCLRWGNKKEIAARPPTGSLPLSGHKVNVEMQEQRSMPTATASDLKPPPAESVPVERLQGKNGSLKRVQYPITATSYTIAALQTATNSFSQENLVGEGSLGRVYRAEFPNGKIMAIKKVDHAALSLQEEDNFLEAVSNMSRLRHPNIVALAGFCAEHGQRLLVHDYIGNGSLHDMLHCADERSKMLTWNARVRVALGTARALEYLHEVCLPSVVHRNLKAANILLDEDFNPHLSDSGLASLAPNTGRQVSSTQMIGSFGYSAPEFALSGIYTLKSDVYSFGVVMLELLTGRKPLDSSRVRSEQSLVRWATPQLHDIDALAKMVDPTLNGMYPAKSLSRFADIIALCVQPEPEFRPPMSEVVQALVRLMQRASIVTRRPSEESGFAFKSSADHETNDML</sequence>
<dbReference type="InterPro" id="IPR013210">
    <property type="entry name" value="LRR_N_plant-typ"/>
</dbReference>
<dbReference type="PANTHER" id="PTHR48007">
    <property type="entry name" value="LEUCINE-RICH REPEAT RECEPTOR-LIKE PROTEIN KINASE PXC1"/>
    <property type="match status" value="1"/>
</dbReference>
<evidence type="ECO:0000256" key="6">
    <source>
        <dbReference type="ARBA" id="ARBA00022989"/>
    </source>
</evidence>
<evidence type="ECO:0000256" key="10">
    <source>
        <dbReference type="SAM" id="Phobius"/>
    </source>
</evidence>
<dbReference type="Pfam" id="PF08263">
    <property type="entry name" value="LRRNT_2"/>
    <property type="match status" value="1"/>
</dbReference>
<organism evidence="13">
    <name type="scientific">Salvia splendens</name>
    <name type="common">Scarlet sage</name>
    <dbReference type="NCBI Taxonomy" id="180675"/>
    <lineage>
        <taxon>Eukaryota</taxon>
        <taxon>Viridiplantae</taxon>
        <taxon>Streptophyta</taxon>
        <taxon>Embryophyta</taxon>
        <taxon>Tracheophyta</taxon>
        <taxon>Spermatophyta</taxon>
        <taxon>Magnoliopsida</taxon>
        <taxon>eudicotyledons</taxon>
        <taxon>Gunneridae</taxon>
        <taxon>Pentapetalae</taxon>
        <taxon>asterids</taxon>
        <taxon>lamiids</taxon>
        <taxon>Lamiales</taxon>
        <taxon>Lamiaceae</taxon>
        <taxon>Nepetoideae</taxon>
        <taxon>Mentheae</taxon>
        <taxon>Salviinae</taxon>
        <taxon>Salvia</taxon>
        <taxon>Salvia subgen. Calosphace</taxon>
        <taxon>core Calosphace</taxon>
    </lineage>
</organism>
<dbReference type="PROSITE" id="PS51450">
    <property type="entry name" value="LRR"/>
    <property type="match status" value="1"/>
</dbReference>
<feature type="transmembrane region" description="Helical" evidence="10">
    <location>
        <begin position="350"/>
        <end position="375"/>
    </location>
</feature>
<dbReference type="FunFam" id="3.80.10.10:FF:000062">
    <property type="entry name" value="protein STRUBBELIG-RECEPTOR FAMILY 3"/>
    <property type="match status" value="1"/>
</dbReference>
<evidence type="ECO:0000256" key="5">
    <source>
        <dbReference type="ARBA" id="ARBA00022737"/>
    </source>
</evidence>
<dbReference type="InterPro" id="IPR000719">
    <property type="entry name" value="Prot_kinase_dom"/>
</dbReference>
<dbReference type="Pfam" id="PF07714">
    <property type="entry name" value="PK_Tyr_Ser-Thr"/>
    <property type="match status" value="1"/>
</dbReference>
<evidence type="ECO:0000313" key="14">
    <source>
        <dbReference type="Proteomes" id="UP000298416"/>
    </source>
</evidence>
<dbReference type="FunFam" id="3.30.200.20:FF:000125">
    <property type="entry name" value="Protein STRUBBELIG-RECEPTOR FAMILY 8"/>
    <property type="match status" value="1"/>
</dbReference>
<dbReference type="Proteomes" id="UP000298416">
    <property type="component" value="Unassembled WGS sequence"/>
</dbReference>
<evidence type="ECO:0000313" key="13">
    <source>
        <dbReference type="EMBL" id="KAG6385059.1"/>
    </source>
</evidence>
<dbReference type="CDD" id="cd14066">
    <property type="entry name" value="STKc_IRAK"/>
    <property type="match status" value="1"/>
</dbReference>
<dbReference type="Gene3D" id="3.30.200.20">
    <property type="entry name" value="Phosphorylase Kinase, domain 1"/>
    <property type="match status" value="1"/>
</dbReference>
<dbReference type="Pfam" id="PF00560">
    <property type="entry name" value="LRR_1"/>
    <property type="match status" value="1"/>
</dbReference>
<comment type="caution">
    <text evidence="13">The sequence shown here is derived from an EMBL/GenBank/DDBJ whole genome shotgun (WGS) entry which is preliminary data.</text>
</comment>
<evidence type="ECO:0000256" key="3">
    <source>
        <dbReference type="ARBA" id="ARBA00022692"/>
    </source>
</evidence>
<evidence type="ECO:0000256" key="2">
    <source>
        <dbReference type="ARBA" id="ARBA00022614"/>
    </source>
</evidence>
<keyword evidence="5" id="KW-0677">Repeat</keyword>
<comment type="subcellular location">
    <subcellularLocation>
        <location evidence="1">Membrane</location>
    </subcellularLocation>
</comment>
<feature type="chain" id="PRO_5036488887" description="Protein kinase domain-containing protein" evidence="11">
    <location>
        <begin position="27"/>
        <end position="770"/>
    </location>
</feature>
<dbReference type="Gene3D" id="1.10.510.10">
    <property type="entry name" value="Transferase(Phosphotransferase) domain 1"/>
    <property type="match status" value="1"/>
</dbReference>
<dbReference type="InterPro" id="IPR032675">
    <property type="entry name" value="LRR_dom_sf"/>
</dbReference>
<protein>
    <recommendedName>
        <fullName evidence="12">Protein kinase domain-containing protein</fullName>
    </recommendedName>
</protein>
<dbReference type="GO" id="GO:0005524">
    <property type="term" value="F:ATP binding"/>
    <property type="evidence" value="ECO:0007669"/>
    <property type="project" value="InterPro"/>
</dbReference>
<evidence type="ECO:0000259" key="12">
    <source>
        <dbReference type="PROSITE" id="PS50011"/>
    </source>
</evidence>
<keyword evidence="2" id="KW-0433">Leucine-rich repeat</keyword>
<keyword evidence="3 10" id="KW-0812">Transmembrane</keyword>
<keyword evidence="6 10" id="KW-1133">Transmembrane helix</keyword>
<dbReference type="PROSITE" id="PS50011">
    <property type="entry name" value="PROTEIN_KINASE_DOM"/>
    <property type="match status" value="1"/>
</dbReference>
<dbReference type="FunFam" id="1.10.510.10:FF:000095">
    <property type="entry name" value="protein STRUBBELIG-RECEPTOR FAMILY 8"/>
    <property type="match status" value="1"/>
</dbReference>
<dbReference type="PANTHER" id="PTHR48007:SF34">
    <property type="entry name" value="PROTEIN STRUBBELIG-RECEPTOR FAMILY 8 ISOFORM X1"/>
    <property type="match status" value="1"/>
</dbReference>
<feature type="region of interest" description="Disordered" evidence="9">
    <location>
        <begin position="300"/>
        <end position="342"/>
    </location>
</feature>
<dbReference type="EMBL" id="PNBA02000022">
    <property type="protein sequence ID" value="KAG6385059.1"/>
    <property type="molecule type" value="Genomic_DNA"/>
</dbReference>
<evidence type="ECO:0000256" key="9">
    <source>
        <dbReference type="SAM" id="MobiDB-lite"/>
    </source>
</evidence>